<organism evidence="1 2">
    <name type="scientific">Trichomonas vaginalis (strain ATCC PRA-98 / G3)</name>
    <dbReference type="NCBI Taxonomy" id="412133"/>
    <lineage>
        <taxon>Eukaryota</taxon>
        <taxon>Metamonada</taxon>
        <taxon>Parabasalia</taxon>
        <taxon>Trichomonadida</taxon>
        <taxon>Trichomonadidae</taxon>
        <taxon>Trichomonas</taxon>
    </lineage>
</organism>
<evidence type="ECO:0000313" key="2">
    <source>
        <dbReference type="Proteomes" id="UP000001542"/>
    </source>
</evidence>
<evidence type="ECO:0000313" key="1">
    <source>
        <dbReference type="EMBL" id="EAY13578.1"/>
    </source>
</evidence>
<gene>
    <name evidence="1" type="ORF">TVAG_389750</name>
</gene>
<dbReference type="GO" id="GO:1901135">
    <property type="term" value="P:carbohydrate derivative metabolic process"/>
    <property type="evidence" value="ECO:0007669"/>
    <property type="project" value="InterPro"/>
</dbReference>
<keyword evidence="2" id="KW-1185">Reference proteome</keyword>
<dbReference type="Gene3D" id="3.40.50.10490">
    <property type="entry name" value="Glucose-6-phosphate isomerase like protein, domain 1"/>
    <property type="match status" value="1"/>
</dbReference>
<dbReference type="Proteomes" id="UP000001542">
    <property type="component" value="Unassembled WGS sequence"/>
</dbReference>
<dbReference type="VEuPathDB" id="TrichDB:TVAG_389750"/>
<reference evidence="1" key="2">
    <citation type="journal article" date="2007" name="Science">
        <title>Draft genome sequence of the sexually transmitted pathogen Trichomonas vaginalis.</title>
        <authorList>
            <person name="Carlton J.M."/>
            <person name="Hirt R.P."/>
            <person name="Silva J.C."/>
            <person name="Delcher A.L."/>
            <person name="Schatz M."/>
            <person name="Zhao Q."/>
            <person name="Wortman J.R."/>
            <person name="Bidwell S.L."/>
            <person name="Alsmark U.C.M."/>
            <person name="Besteiro S."/>
            <person name="Sicheritz-Ponten T."/>
            <person name="Noel C.J."/>
            <person name="Dacks J.B."/>
            <person name="Foster P.G."/>
            <person name="Simillion C."/>
            <person name="Van de Peer Y."/>
            <person name="Miranda-Saavedra D."/>
            <person name="Barton G.J."/>
            <person name="Westrop G.D."/>
            <person name="Mueller S."/>
            <person name="Dessi D."/>
            <person name="Fiori P.L."/>
            <person name="Ren Q."/>
            <person name="Paulsen I."/>
            <person name="Zhang H."/>
            <person name="Bastida-Corcuera F.D."/>
            <person name="Simoes-Barbosa A."/>
            <person name="Brown M.T."/>
            <person name="Hayes R.D."/>
            <person name="Mukherjee M."/>
            <person name="Okumura C.Y."/>
            <person name="Schneider R."/>
            <person name="Smith A.J."/>
            <person name="Vanacova S."/>
            <person name="Villalvazo M."/>
            <person name="Haas B.J."/>
            <person name="Pertea M."/>
            <person name="Feldblyum T.V."/>
            <person name="Utterback T.R."/>
            <person name="Shu C.L."/>
            <person name="Osoegawa K."/>
            <person name="de Jong P.J."/>
            <person name="Hrdy I."/>
            <person name="Horvathova L."/>
            <person name="Zubacova Z."/>
            <person name="Dolezal P."/>
            <person name="Malik S.B."/>
            <person name="Logsdon J.M. Jr."/>
            <person name="Henze K."/>
            <person name="Gupta A."/>
            <person name="Wang C.C."/>
            <person name="Dunne R.L."/>
            <person name="Upcroft J.A."/>
            <person name="Upcroft P."/>
            <person name="White O."/>
            <person name="Salzberg S.L."/>
            <person name="Tang P."/>
            <person name="Chiu C.-H."/>
            <person name="Lee Y.-S."/>
            <person name="Embley T.M."/>
            <person name="Coombs G.H."/>
            <person name="Mottram J.C."/>
            <person name="Tachezy J."/>
            <person name="Fraser-Liggett C.M."/>
            <person name="Johnson P.J."/>
        </authorList>
    </citation>
    <scope>NUCLEOTIDE SEQUENCE [LARGE SCALE GENOMIC DNA]</scope>
    <source>
        <strain evidence="1">G3</strain>
    </source>
</reference>
<protein>
    <submittedName>
        <fullName evidence="1">Uncharacterized protein</fullName>
    </submittedName>
</protein>
<proteinExistence type="predicted"/>
<dbReference type="GO" id="GO:0097367">
    <property type="term" value="F:carbohydrate derivative binding"/>
    <property type="evidence" value="ECO:0007669"/>
    <property type="project" value="InterPro"/>
</dbReference>
<accession>A2E177</accession>
<dbReference type="SMR" id="A2E177"/>
<dbReference type="VEuPathDB" id="TrichDB:TVAGG3_0939130"/>
<dbReference type="OrthoDB" id="5831190at2759"/>
<dbReference type="RefSeq" id="XP_001325801.1">
    <property type="nucleotide sequence ID" value="XM_001325766.1"/>
</dbReference>
<reference evidence="1" key="1">
    <citation type="submission" date="2006-10" db="EMBL/GenBank/DDBJ databases">
        <authorList>
            <person name="Amadeo P."/>
            <person name="Zhao Q."/>
            <person name="Wortman J."/>
            <person name="Fraser-Liggett C."/>
            <person name="Carlton J."/>
        </authorList>
    </citation>
    <scope>NUCLEOTIDE SEQUENCE</scope>
    <source>
        <strain evidence="1">G3</strain>
    </source>
</reference>
<dbReference type="KEGG" id="tva:4771557"/>
<dbReference type="InParanoid" id="A2E177"/>
<dbReference type="InterPro" id="IPR046348">
    <property type="entry name" value="SIS_dom_sf"/>
</dbReference>
<dbReference type="AlphaFoldDB" id="A2E177"/>
<dbReference type="EMBL" id="DS113283">
    <property type="protein sequence ID" value="EAY13578.1"/>
    <property type="molecule type" value="Genomic_DNA"/>
</dbReference>
<sequence length="117" mass="13086">MIALEERIVTFLGSFFEINAYDQPGVQDGKKAATDVNTASKKIVAGLEKIDGKLSGYTEDILKALGFTDVPYEAEDVLNDIVKNIDVDESYPTLKGVIKAENHWCTKCKHFYFDFSK</sequence>
<dbReference type="SUPFAM" id="SSF53697">
    <property type="entry name" value="SIS domain"/>
    <property type="match status" value="1"/>
</dbReference>
<name>A2E177_TRIV3</name>